<dbReference type="Proteomes" id="UP000219048">
    <property type="component" value="Unassembled WGS sequence"/>
</dbReference>
<keyword evidence="2" id="KW-0378">Hydrolase</keyword>
<dbReference type="PROSITE" id="PS50041">
    <property type="entry name" value="C_TYPE_LECTIN_2"/>
    <property type="match status" value="1"/>
</dbReference>
<name>A0A285MZN2_9FLAO</name>
<evidence type="ECO:0000313" key="5">
    <source>
        <dbReference type="EMBL" id="SNZ02007.1"/>
    </source>
</evidence>
<dbReference type="Pfam" id="PF01483">
    <property type="entry name" value="P_proprotein"/>
    <property type="match status" value="1"/>
</dbReference>
<dbReference type="GO" id="GO:0004252">
    <property type="term" value="F:serine-type endopeptidase activity"/>
    <property type="evidence" value="ECO:0007669"/>
    <property type="project" value="InterPro"/>
</dbReference>
<protein>
    <submittedName>
        <fullName evidence="5">Conserved repeat domain-containing protein</fullName>
    </submittedName>
</protein>
<dbReference type="InterPro" id="IPR008979">
    <property type="entry name" value="Galactose-bd-like_sf"/>
</dbReference>
<dbReference type="InterPro" id="IPR016187">
    <property type="entry name" value="CTDL_fold"/>
</dbReference>
<dbReference type="SUPFAM" id="SSF56436">
    <property type="entry name" value="C-type lectin-like"/>
    <property type="match status" value="1"/>
</dbReference>
<proteinExistence type="predicted"/>
<keyword evidence="1" id="KW-0645">Protease</keyword>
<dbReference type="PROSITE" id="PS51829">
    <property type="entry name" value="P_HOMO_B"/>
    <property type="match status" value="1"/>
</dbReference>
<dbReference type="CDD" id="cd03603">
    <property type="entry name" value="CLECT_VCBS"/>
    <property type="match status" value="1"/>
</dbReference>
<dbReference type="GO" id="GO:0006508">
    <property type="term" value="P:proteolysis"/>
    <property type="evidence" value="ECO:0007669"/>
    <property type="project" value="UniProtKB-KW"/>
</dbReference>
<sequence length="927" mass="96462">MKILLKKGLLLLILLLGTYGVSGQTTIWFEDFESPTAVQDLTGTATGPEATTWAATGDTHANVNRRLDVASLSGDQVMHARNTDQTETWATTAIDISSYTNVSFSMDAGFAGVESGDSFTGSYRIDSGSWIDFQSTTTTGVLSSYSVTGLSGSTLEIRVQFVTNQNSDSEYYFIDDVTVQGTASGSSCNTISSSPGSTIFDLTTLNSNLSGFASGTITDVIVTLDITHTWDEDMDISLTSPGGTTVLLSSDNGGSGDNYTNTIFDDAAATAITSGSAPFTGTFSPEGSLSDFDGEDPSGTWTLSIFDDFNGDTGTLNSFSIQVCTASATSTDLAVTKTVDDTTPKEGNSIVYTLTVTNNGPENATNVNITDILPAGITYVSDDGPYTFASGVWTVGNLNNGSTATLNITASVNGGTSGSTITNTISVVSADQTDSDATADDLSESIVPTADQPPVLTVTGDQIYCPGTAQAIVETVSLTDPDDTTTDAVYIQISSGYINGEDILNLTGTHPNITASWDAVEGELTLQGPTTFTEFEAAILAVEYSSSAGSPTGTRQFSITPGTANFLPPTGHYYEFIAHPGITWTDARDAAALRTYFGLQGYLATLTSQPEADFSGSQAQGVGWIGGSDATTEGVWNWVTGPEAGTNFWNGGVGGSTPNFAFWNSGEPNNAGNEDYAHITDPSVTTSPGSWNDLPNAGGGGAYAPQGYIVEYGGTTGDPVLSITGVTTLTVDNIAPTASNPAPITVYCSSDVPSSDITVVTDEADNCTVNPTVTFIGDSSDGGSNPEIITRTYRVTDDAGNTVDVTQTITVSPITIDTQPTDQTVILGTDGTFSTTATNADTYQWQVSTNGGGSFSSVSNGVEYSGTNTSTLTVLATGADKQGYVYRVIVSNSTGSCTSLISSNALLTLRVNSVITNRRITYRVNRN</sequence>
<dbReference type="OrthoDB" id="279982at2"/>
<dbReference type="Pfam" id="PF01345">
    <property type="entry name" value="DUF11"/>
    <property type="match status" value="1"/>
</dbReference>
<dbReference type="InterPro" id="IPR047589">
    <property type="entry name" value="DUF11_rpt"/>
</dbReference>
<evidence type="ECO:0000256" key="2">
    <source>
        <dbReference type="ARBA" id="ARBA00022801"/>
    </source>
</evidence>
<evidence type="ECO:0000259" key="3">
    <source>
        <dbReference type="PROSITE" id="PS50041"/>
    </source>
</evidence>
<dbReference type="InterPro" id="IPR002884">
    <property type="entry name" value="P_dom"/>
</dbReference>
<dbReference type="SUPFAM" id="SSF49785">
    <property type="entry name" value="Galactose-binding domain-like"/>
    <property type="match status" value="1"/>
</dbReference>
<dbReference type="RefSeq" id="WP_097047436.1">
    <property type="nucleotide sequence ID" value="NZ_OBEH01000008.1"/>
</dbReference>
<dbReference type="NCBIfam" id="TIGR01451">
    <property type="entry name" value="B_ant_repeat"/>
    <property type="match status" value="1"/>
</dbReference>
<dbReference type="InterPro" id="IPR016186">
    <property type="entry name" value="C-type_lectin-like/link_sf"/>
</dbReference>
<dbReference type="InterPro" id="IPR001304">
    <property type="entry name" value="C-type_lectin-like"/>
</dbReference>
<dbReference type="Gene3D" id="2.60.120.260">
    <property type="entry name" value="Galactose-binding domain-like"/>
    <property type="match status" value="1"/>
</dbReference>
<accession>A0A285MZN2</accession>
<dbReference type="Gene3D" id="2.60.40.3080">
    <property type="match status" value="1"/>
</dbReference>
<gene>
    <name evidence="5" type="ORF">SAMN06265377_3864</name>
</gene>
<organism evidence="5 6">
    <name type="scientific">Flagellimonas pacifica</name>
    <dbReference type="NCBI Taxonomy" id="1247520"/>
    <lineage>
        <taxon>Bacteria</taxon>
        <taxon>Pseudomonadati</taxon>
        <taxon>Bacteroidota</taxon>
        <taxon>Flavobacteriia</taxon>
        <taxon>Flavobacteriales</taxon>
        <taxon>Flavobacteriaceae</taxon>
        <taxon>Flagellimonas</taxon>
    </lineage>
</organism>
<dbReference type="InterPro" id="IPR034007">
    <property type="entry name" value="CTLD_bac"/>
</dbReference>
<keyword evidence="6" id="KW-1185">Reference proteome</keyword>
<evidence type="ECO:0000256" key="1">
    <source>
        <dbReference type="ARBA" id="ARBA00022670"/>
    </source>
</evidence>
<evidence type="ECO:0000259" key="4">
    <source>
        <dbReference type="PROSITE" id="PS51829"/>
    </source>
</evidence>
<feature type="domain" description="P/Homo B" evidence="4">
    <location>
        <begin position="178"/>
        <end position="332"/>
    </location>
</feature>
<dbReference type="Gene3D" id="3.10.100.10">
    <property type="entry name" value="Mannose-Binding Protein A, subunit A"/>
    <property type="match status" value="1"/>
</dbReference>
<dbReference type="EMBL" id="OBEH01000008">
    <property type="protein sequence ID" value="SNZ02007.1"/>
    <property type="molecule type" value="Genomic_DNA"/>
</dbReference>
<feature type="domain" description="C-type lectin" evidence="3">
    <location>
        <begin position="569"/>
        <end position="693"/>
    </location>
</feature>
<evidence type="ECO:0000313" key="6">
    <source>
        <dbReference type="Proteomes" id="UP000219048"/>
    </source>
</evidence>
<dbReference type="AlphaFoldDB" id="A0A285MZN2"/>
<dbReference type="InterPro" id="IPR001434">
    <property type="entry name" value="OmcB-like_DUF11"/>
</dbReference>
<reference evidence="6" key="1">
    <citation type="submission" date="2017-09" db="EMBL/GenBank/DDBJ databases">
        <authorList>
            <person name="Varghese N."/>
            <person name="Submissions S."/>
        </authorList>
    </citation>
    <scope>NUCLEOTIDE SEQUENCE [LARGE SCALE GENOMIC DNA]</scope>
    <source>
        <strain evidence="6">DSM 25885</strain>
    </source>
</reference>